<name>A0A9K3GJS9_9EUKA</name>
<evidence type="ECO:0000313" key="2">
    <source>
        <dbReference type="Proteomes" id="UP000265618"/>
    </source>
</evidence>
<reference evidence="1 2" key="1">
    <citation type="journal article" date="2018" name="PLoS ONE">
        <title>The draft genome of Kipferlia bialata reveals reductive genome evolution in fornicate parasites.</title>
        <authorList>
            <person name="Tanifuji G."/>
            <person name="Takabayashi S."/>
            <person name="Kume K."/>
            <person name="Takagi M."/>
            <person name="Nakayama T."/>
            <person name="Kamikawa R."/>
            <person name="Inagaki Y."/>
            <person name="Hashimoto T."/>
        </authorList>
    </citation>
    <scope>NUCLEOTIDE SEQUENCE [LARGE SCALE GENOMIC DNA]</scope>
    <source>
        <strain evidence="1">NY0173</strain>
    </source>
</reference>
<dbReference type="EMBL" id="BDIP01001957">
    <property type="protein sequence ID" value="GIQ85467.1"/>
    <property type="molecule type" value="Genomic_DNA"/>
</dbReference>
<dbReference type="Proteomes" id="UP000265618">
    <property type="component" value="Unassembled WGS sequence"/>
</dbReference>
<sequence length="172" mass="18810">MPLFSYLNVAPASEHEEEAQERHQRTYGASPRHSLEIVGYVPVTAPAGISLHAMGGEGEAPMFRSIPDNTGDRYVFNGVFTHPQVYRNLHSATLASTLRESRHRDTEPFQYDMQPGEALLSVLAQSMLAKCHHGHGEMTVSFGAPMSGHSSVLFHRFGLLGGILDGLPRSQG</sequence>
<keyword evidence="2" id="KW-1185">Reference proteome</keyword>
<feature type="non-terminal residue" evidence="1">
    <location>
        <position position="1"/>
    </location>
</feature>
<gene>
    <name evidence="1" type="ORF">KIPB_007137</name>
</gene>
<protein>
    <submittedName>
        <fullName evidence="1">Uncharacterized protein</fullName>
    </submittedName>
</protein>
<evidence type="ECO:0000313" key="1">
    <source>
        <dbReference type="EMBL" id="GIQ85467.1"/>
    </source>
</evidence>
<organism evidence="1 2">
    <name type="scientific">Kipferlia bialata</name>
    <dbReference type="NCBI Taxonomy" id="797122"/>
    <lineage>
        <taxon>Eukaryota</taxon>
        <taxon>Metamonada</taxon>
        <taxon>Carpediemonas-like organisms</taxon>
        <taxon>Kipferlia</taxon>
    </lineage>
</organism>
<comment type="caution">
    <text evidence="1">The sequence shown here is derived from an EMBL/GenBank/DDBJ whole genome shotgun (WGS) entry which is preliminary data.</text>
</comment>
<accession>A0A9K3GJS9</accession>
<proteinExistence type="predicted"/>
<dbReference type="AlphaFoldDB" id="A0A9K3GJS9"/>